<dbReference type="Proteomes" id="UP001220610">
    <property type="component" value="Chromosome"/>
</dbReference>
<feature type="domain" description="SusD-like N-terminal" evidence="1">
    <location>
        <begin position="22"/>
        <end position="240"/>
    </location>
</feature>
<name>A0AAJ5WTN7_9BACT</name>
<dbReference type="AlphaFoldDB" id="A0AAJ5WTN7"/>
<dbReference type="SUPFAM" id="SSF48452">
    <property type="entry name" value="TPR-like"/>
    <property type="match status" value="1"/>
</dbReference>
<evidence type="ECO:0000313" key="3">
    <source>
        <dbReference type="Proteomes" id="UP001220610"/>
    </source>
</evidence>
<dbReference type="Pfam" id="PF14322">
    <property type="entry name" value="SusD-like_3"/>
    <property type="match status" value="1"/>
</dbReference>
<organism evidence="2 3">
    <name type="scientific">Candidatus Pseudobacter hemicellulosilyticus</name>
    <dbReference type="NCBI Taxonomy" id="3121375"/>
    <lineage>
        <taxon>Bacteria</taxon>
        <taxon>Pseudomonadati</taxon>
        <taxon>Bacteroidota</taxon>
        <taxon>Chitinophagia</taxon>
        <taxon>Chitinophagales</taxon>
        <taxon>Chitinophagaceae</taxon>
        <taxon>Pseudobacter</taxon>
    </lineage>
</organism>
<dbReference type="InterPro" id="IPR011990">
    <property type="entry name" value="TPR-like_helical_dom_sf"/>
</dbReference>
<proteinExistence type="predicted"/>
<protein>
    <submittedName>
        <fullName evidence="2">RagB/SusD family nutrient uptake outer membrane protein</fullName>
    </submittedName>
</protein>
<dbReference type="EMBL" id="CP119311">
    <property type="protein sequence ID" value="WEK35462.1"/>
    <property type="molecule type" value="Genomic_DNA"/>
</dbReference>
<evidence type="ECO:0000313" key="2">
    <source>
        <dbReference type="EMBL" id="WEK35462.1"/>
    </source>
</evidence>
<dbReference type="InterPro" id="IPR033985">
    <property type="entry name" value="SusD-like_N"/>
</dbReference>
<accession>A0AAJ5WTN7</accession>
<reference evidence="2" key="1">
    <citation type="submission" date="2023-03" db="EMBL/GenBank/DDBJ databases">
        <title>Andean soil-derived lignocellulolytic bacterial consortium as a source of novel taxa and putative plastic-active enzymes.</title>
        <authorList>
            <person name="Diaz-Garcia L."/>
            <person name="Chuvochina M."/>
            <person name="Feuerriegel G."/>
            <person name="Bunk B."/>
            <person name="Sproer C."/>
            <person name="Streit W.R."/>
            <person name="Rodriguez L.M."/>
            <person name="Overmann J."/>
            <person name="Jimenez D.J."/>
        </authorList>
    </citation>
    <scope>NUCLEOTIDE SEQUENCE</scope>
    <source>
        <strain evidence="2">MAG 7</strain>
    </source>
</reference>
<dbReference type="Gene3D" id="1.25.40.390">
    <property type="match status" value="1"/>
</dbReference>
<sequence>MKNIYHAAYLILPIVIFSCKKDFLDVKVTNILNKQAYVKDLSSLNQYMNGIYVSLNTHFEAGFGAVYSELVSDNILPTAIVNQPYLFHYTWSQIAEDKREYSGDFASNSKAMNGLWKSYYYLIRQCNFVIETAPTIRRNNETKVDFIHGQALALRSLLHFQLLNVFAQPFNYSADASHPGIPYITTSDVTVPFSRQSVMTVYNSLIEDLNTAIKLLSQSTADSRYMNKAAAEALLSRIYLFKEDYPNAITHALEVINRTPLLTIAQGYPDGLFKFNPNEPSETLFQLTPITDLTTGLVNLFMGWSLEKSFKATNDIANIITETPEDVRAKWVINQSGSWNIKKFPQGVSGIHIIPSSDYYPAIIRASETYLTLAEAAAKTGDEKNG</sequence>
<gene>
    <name evidence="2" type="ORF">P0Y53_23465</name>
</gene>
<evidence type="ECO:0000259" key="1">
    <source>
        <dbReference type="Pfam" id="PF14322"/>
    </source>
</evidence>
<dbReference type="PROSITE" id="PS51257">
    <property type="entry name" value="PROKAR_LIPOPROTEIN"/>
    <property type="match status" value="1"/>
</dbReference>